<keyword evidence="2" id="KW-0808">Transferase</keyword>
<name>A0ABQ2VAJ7_9ACTN</name>
<gene>
    <name evidence="4" type="ORF">GCM10010211_48620</name>
</gene>
<dbReference type="Proteomes" id="UP000654471">
    <property type="component" value="Unassembled WGS sequence"/>
</dbReference>
<evidence type="ECO:0000313" key="5">
    <source>
        <dbReference type="Proteomes" id="UP000654471"/>
    </source>
</evidence>
<keyword evidence="1" id="KW-0489">Methyltransferase</keyword>
<dbReference type="RefSeq" id="WP_189303301.1">
    <property type="nucleotide sequence ID" value="NZ_BMRP01000018.1"/>
</dbReference>
<dbReference type="Gene3D" id="3.90.120.10">
    <property type="entry name" value="DNA Methylase, subunit A, domain 2"/>
    <property type="match status" value="1"/>
</dbReference>
<evidence type="ECO:0000256" key="1">
    <source>
        <dbReference type="ARBA" id="ARBA00022603"/>
    </source>
</evidence>
<dbReference type="Gene3D" id="3.40.50.150">
    <property type="entry name" value="Vaccinia Virus protein VP39"/>
    <property type="match status" value="2"/>
</dbReference>
<evidence type="ECO:0000313" key="4">
    <source>
        <dbReference type="EMBL" id="GGU76996.1"/>
    </source>
</evidence>
<proteinExistence type="predicted"/>
<accession>A0ABQ2VAJ7</accession>
<protein>
    <recommendedName>
        <fullName evidence="6">DNA (cytosine-5-)-methyltransferase</fullName>
    </recommendedName>
</protein>
<evidence type="ECO:0008006" key="6">
    <source>
        <dbReference type="Google" id="ProtNLM"/>
    </source>
</evidence>
<evidence type="ECO:0000256" key="2">
    <source>
        <dbReference type="ARBA" id="ARBA00022679"/>
    </source>
</evidence>
<dbReference type="PRINTS" id="PR00105">
    <property type="entry name" value="C5METTRFRASE"/>
</dbReference>
<dbReference type="InterPro" id="IPR001525">
    <property type="entry name" value="C5_MeTfrase"/>
</dbReference>
<keyword evidence="3" id="KW-0680">Restriction system</keyword>
<organism evidence="4 5">
    <name type="scientific">Streptomyces albospinus</name>
    <dbReference type="NCBI Taxonomy" id="285515"/>
    <lineage>
        <taxon>Bacteria</taxon>
        <taxon>Bacillati</taxon>
        <taxon>Actinomycetota</taxon>
        <taxon>Actinomycetes</taxon>
        <taxon>Kitasatosporales</taxon>
        <taxon>Streptomycetaceae</taxon>
        <taxon>Streptomyces</taxon>
    </lineage>
</organism>
<comment type="caution">
    <text evidence="4">The sequence shown here is derived from an EMBL/GenBank/DDBJ whole genome shotgun (WGS) entry which is preliminary data.</text>
</comment>
<dbReference type="Pfam" id="PF00145">
    <property type="entry name" value="DNA_methylase"/>
    <property type="match status" value="1"/>
</dbReference>
<reference evidence="5" key="1">
    <citation type="journal article" date="2019" name="Int. J. Syst. Evol. Microbiol.">
        <title>The Global Catalogue of Microorganisms (GCM) 10K type strain sequencing project: providing services to taxonomists for standard genome sequencing and annotation.</title>
        <authorList>
            <consortium name="The Broad Institute Genomics Platform"/>
            <consortium name="The Broad Institute Genome Sequencing Center for Infectious Disease"/>
            <person name="Wu L."/>
            <person name="Ma J."/>
        </authorList>
    </citation>
    <scope>NUCLEOTIDE SEQUENCE [LARGE SCALE GENOMIC DNA]</scope>
    <source>
        <strain evidence="5">JCM 3399</strain>
    </source>
</reference>
<evidence type="ECO:0000256" key="3">
    <source>
        <dbReference type="ARBA" id="ARBA00022747"/>
    </source>
</evidence>
<dbReference type="EMBL" id="BMRP01000018">
    <property type="protein sequence ID" value="GGU76996.1"/>
    <property type="molecule type" value="Genomic_DNA"/>
</dbReference>
<keyword evidence="5" id="KW-1185">Reference proteome</keyword>
<dbReference type="InterPro" id="IPR029063">
    <property type="entry name" value="SAM-dependent_MTases_sf"/>
</dbReference>
<sequence>MLTAPFTLDTAGALGTPEELDLDNLSPNELEEVAAPWPVHWLFAPQPGDPDRVVNLFAGPGGWDAGVRDVLQHDLDVVGVEVHKDASATARAAGFKRIVADVRTLDPKHPALRWVRGLLVSAPCQCWTPAGKRAGQDPRNQELLLDVFTAAFEATFGHWHESRPCEWEGDCLVCDDPEWDGYSGFTGPLLTLDEVRAPIAEMTDERIGLLAEVLIWSLTLTAQWDNLRWLAMEQSSALPETILDGIREELWSADWCSAEYRVLDAVDYGLASRRKRVFLMAARHSYVDMAALIPQEPLPTTTAAEALGWPAGIRVNTRGVRKTAGGNCWSADKPATGITSKIRGWYWERDKDRKFSLDEAALLVGFAPGYPWTGSRSSCTQQIGDVVAPPMGCVVIGSLLMEPWEHKLRIHLSKIYGHPADASPKESHMDSTNTTEVESEYGKVTVRRVASDTVPKDKRDWTISYEVTGPRMKGLVHVQPQFRTDDFEVLPSQVAVMMSSNRYSETHAEFTVNGVELDDTQLFHIAEPSDAQRFDFWRRTGEHRRSELSDAGTARTRAGLRAVLETHFADELLVHDQATAYARARHRSRTFETRRGLEAKIAEAEELEQTIEGIRHRLGLLGDLEEIAAAQRPAAPPEDAPEDTLGDVVELKSEPESGEVPIAELRAGEEVRATGNNTMGRTVTRVGVLLVEPKQVPVQDWGRRVTKWRLYIDEPGSAPTRSNSVTLWPHETAERLGAPARELATAT</sequence>
<dbReference type="SUPFAM" id="SSF53335">
    <property type="entry name" value="S-adenosyl-L-methionine-dependent methyltransferases"/>
    <property type="match status" value="2"/>
</dbReference>